<comment type="caution">
    <text evidence="2">The sequence shown here is derived from an EMBL/GenBank/DDBJ whole genome shotgun (WGS) entry which is preliminary data.</text>
</comment>
<gene>
    <name evidence="2" type="ORF">EB796_020776</name>
</gene>
<protein>
    <submittedName>
        <fullName evidence="2">Uncharacterized protein</fullName>
    </submittedName>
</protein>
<evidence type="ECO:0000313" key="3">
    <source>
        <dbReference type="Proteomes" id="UP000593567"/>
    </source>
</evidence>
<feature type="transmembrane region" description="Helical" evidence="1">
    <location>
        <begin position="28"/>
        <end position="49"/>
    </location>
</feature>
<dbReference type="Proteomes" id="UP000593567">
    <property type="component" value="Unassembled WGS sequence"/>
</dbReference>
<organism evidence="2 3">
    <name type="scientific">Bugula neritina</name>
    <name type="common">Brown bryozoan</name>
    <name type="synonym">Sertularia neritina</name>
    <dbReference type="NCBI Taxonomy" id="10212"/>
    <lineage>
        <taxon>Eukaryota</taxon>
        <taxon>Metazoa</taxon>
        <taxon>Spiralia</taxon>
        <taxon>Lophotrochozoa</taxon>
        <taxon>Bryozoa</taxon>
        <taxon>Gymnolaemata</taxon>
        <taxon>Cheilostomatida</taxon>
        <taxon>Flustrina</taxon>
        <taxon>Buguloidea</taxon>
        <taxon>Bugulidae</taxon>
        <taxon>Bugula</taxon>
    </lineage>
</organism>
<name>A0A7J7J4D9_BUGNE</name>
<accession>A0A7J7J4D9</accession>
<reference evidence="2" key="1">
    <citation type="submission" date="2020-06" db="EMBL/GenBank/DDBJ databases">
        <title>Draft genome of Bugula neritina, a colonial animal packing powerful symbionts and potential medicines.</title>
        <authorList>
            <person name="Rayko M."/>
        </authorList>
    </citation>
    <scope>NUCLEOTIDE SEQUENCE [LARGE SCALE GENOMIC DNA]</scope>
    <source>
        <strain evidence="2">Kwan_BN1</strain>
    </source>
</reference>
<evidence type="ECO:0000313" key="2">
    <source>
        <dbReference type="EMBL" id="KAF6020973.1"/>
    </source>
</evidence>
<proteinExistence type="predicted"/>
<sequence>MSCFSVSIFLEHICIIYCKPEHRLNMKFLALLITAIIIIISFAVMTDGWRITLRPSKCKDYCNNKGYKRYLFVATSCSCYN</sequence>
<keyword evidence="1" id="KW-0812">Transmembrane</keyword>
<keyword evidence="1" id="KW-0472">Membrane</keyword>
<keyword evidence="3" id="KW-1185">Reference proteome</keyword>
<dbReference type="EMBL" id="VXIV02003140">
    <property type="protein sequence ID" value="KAF6020973.1"/>
    <property type="molecule type" value="Genomic_DNA"/>
</dbReference>
<keyword evidence="1" id="KW-1133">Transmembrane helix</keyword>
<dbReference type="AlphaFoldDB" id="A0A7J7J4D9"/>
<evidence type="ECO:0000256" key="1">
    <source>
        <dbReference type="SAM" id="Phobius"/>
    </source>
</evidence>